<dbReference type="PANTHER" id="PTHR23246:SF13">
    <property type="entry name" value="GH12359P"/>
    <property type="match status" value="1"/>
</dbReference>
<dbReference type="PANTHER" id="PTHR23246">
    <property type="entry name" value="NEW-GLUE PROTEIN"/>
    <property type="match status" value="1"/>
</dbReference>
<feature type="region of interest" description="Disordered" evidence="1">
    <location>
        <begin position="698"/>
        <end position="729"/>
    </location>
</feature>
<feature type="compositionally biased region" description="Basic and acidic residues" evidence="1">
    <location>
        <begin position="1"/>
        <end position="20"/>
    </location>
</feature>
<comment type="caution">
    <text evidence="2">The sequence shown here is derived from an EMBL/GenBank/DDBJ whole genome shotgun (WGS) entry which is preliminary data.</text>
</comment>
<proteinExistence type="predicted"/>
<dbReference type="Proteomes" id="UP000674179">
    <property type="component" value="Chromosome 11"/>
</dbReference>
<name>A0A836GYW9_LEIEN</name>
<evidence type="ECO:0000313" key="3">
    <source>
        <dbReference type="Proteomes" id="UP000674179"/>
    </source>
</evidence>
<feature type="compositionally biased region" description="Basic residues" evidence="1">
    <location>
        <begin position="85"/>
        <end position="100"/>
    </location>
</feature>
<feature type="region of interest" description="Disordered" evidence="1">
    <location>
        <begin position="510"/>
        <end position="587"/>
    </location>
</feature>
<evidence type="ECO:0000313" key="2">
    <source>
        <dbReference type="EMBL" id="KAG5483841.1"/>
    </source>
</evidence>
<dbReference type="GeneID" id="94173999"/>
<dbReference type="InterPro" id="IPR053095">
    <property type="entry name" value="Actin-binding/GATA_Znf"/>
</dbReference>
<organism evidence="2 3">
    <name type="scientific">Leishmania enriettii</name>
    <dbReference type="NCBI Taxonomy" id="5663"/>
    <lineage>
        <taxon>Eukaryota</taxon>
        <taxon>Discoba</taxon>
        <taxon>Euglenozoa</taxon>
        <taxon>Kinetoplastea</taxon>
        <taxon>Metakinetoplastina</taxon>
        <taxon>Trypanosomatida</taxon>
        <taxon>Trypanosomatidae</taxon>
        <taxon>Leishmaniinae</taxon>
        <taxon>Leishmania</taxon>
    </lineage>
</organism>
<feature type="region of interest" description="Disordered" evidence="1">
    <location>
        <begin position="854"/>
        <end position="876"/>
    </location>
</feature>
<dbReference type="EMBL" id="JAFHKP010000011">
    <property type="protein sequence ID" value="KAG5483841.1"/>
    <property type="molecule type" value="Genomic_DNA"/>
</dbReference>
<feature type="region of interest" description="Disordered" evidence="1">
    <location>
        <begin position="619"/>
        <end position="640"/>
    </location>
</feature>
<keyword evidence="3" id="KW-1185">Reference proteome</keyword>
<sequence length="876" mass="92688">MNLDDIDRWRGGGSRQDHQSSRYASQYSRKWDNAYRSVYEPPPPPRYFKTDLPSPSLPPRRSAPPPPPLPTPPPSHSSGSDNAKRERKHHSKRRRTRRAKSTSFTSSTAASTATNRTSSTSSTDSTTSSTSASSKSSSSTASSSGSSESSDSDKASTSTASSSSSSTSSKSTLGSSTASSPERRARHRMTVQKHLQQHFKALPRVARRPSTMAQDEEIAAAAACRALLKKEAQLKEKELRLLKQKRSFAAEVQRRSSRPHRFTVEDDAIRQMQRLVDLANTAPALEEYVRHTSKALPASGASTDAGALAYLRSYEGSSSGEGVAPLLNRIAAPPSSSAMAAANPRSEQRTVAVSNGAPFTVSLPNGSSGVTPSAATPFIGAAAPTASEGVGVHRGSTEIDSLLEHSLPVEGHLLAHSAPPTLNERAQARDPPEAAPALSLTINPKKTENTAVAAAAPTDGACIATRDVEEPGGSAAPAPAKAAAAATGVVKLCLKGARIPGNKLLQQRRIKVKVRRRRSSSLAPAHQADATEDLSLENAPFHGEKREDRAASLPRGHSQPAKPQEPIGVPRQLLPPPPSPSSHAATEQQLISVDPLQRYSQGGATQQPWVMANWPCSAPAGRSAQKGKDGPSELWYASSSPVPLSHREFKSLLCSEYVSPEATTVRRGSRTAAIAAAADEDAELAASKAKRELYEPYDHSGTNAAAPSGVNSSGGGGARQSSRLRSVRIQNDDETPVLFSAAELRSGEGESPVCTPGGLLPPPPVAIRGGDEELVVEFPPPPHMMASDMPPPGDVGTDGEDSCCGCGDYECNCCSALRAGCFDCWSATLRCLFPCCWKEPKTVRAVERQRPLIFQRPTSASDPPIRTAPVARGVQP</sequence>
<accession>A0A836GYW9</accession>
<dbReference type="RefSeq" id="XP_067694902.1">
    <property type="nucleotide sequence ID" value="XM_067838489.1"/>
</dbReference>
<protein>
    <submittedName>
        <fullName evidence="2">Uncharacterized protein</fullName>
    </submittedName>
</protein>
<dbReference type="KEGG" id="lenr:94173999"/>
<feature type="compositionally biased region" description="Basic residues" evidence="1">
    <location>
        <begin position="510"/>
        <end position="519"/>
    </location>
</feature>
<dbReference type="AlphaFoldDB" id="A0A836GYW9"/>
<feature type="compositionally biased region" description="Polar residues" evidence="1">
    <location>
        <begin position="700"/>
        <end position="711"/>
    </location>
</feature>
<feature type="region of interest" description="Disordered" evidence="1">
    <location>
        <begin position="1"/>
        <end position="189"/>
    </location>
</feature>
<feature type="compositionally biased region" description="Pro residues" evidence="1">
    <location>
        <begin position="55"/>
        <end position="75"/>
    </location>
</feature>
<evidence type="ECO:0000256" key="1">
    <source>
        <dbReference type="SAM" id="MobiDB-lite"/>
    </source>
</evidence>
<reference evidence="2 3" key="1">
    <citation type="submission" date="2021-02" db="EMBL/GenBank/DDBJ databases">
        <title>Leishmania (Mundinia) enrietti genome sequencing and assembly.</title>
        <authorList>
            <person name="Almutairi H."/>
            <person name="Gatherer D."/>
        </authorList>
    </citation>
    <scope>NUCLEOTIDE SEQUENCE [LARGE SCALE GENOMIC DNA]</scope>
    <source>
        <strain evidence="2">CUR178</strain>
    </source>
</reference>
<dbReference type="OrthoDB" id="267562at2759"/>
<feature type="compositionally biased region" description="Low complexity" evidence="1">
    <location>
        <begin position="101"/>
        <end position="180"/>
    </location>
</feature>
<gene>
    <name evidence="2" type="ORF">CUR178_06836</name>
</gene>